<dbReference type="PANTHER" id="PTHR45962:SF1">
    <property type="entry name" value="N-FATTY-ACYL-AMINO ACID SYNTHASE_HYDROLASE PM20D1"/>
    <property type="match status" value="1"/>
</dbReference>
<dbReference type="EMBL" id="NBSH01000007">
    <property type="protein sequence ID" value="ORX36637.1"/>
    <property type="molecule type" value="Genomic_DNA"/>
</dbReference>
<evidence type="ECO:0000259" key="9">
    <source>
        <dbReference type="Pfam" id="PF07687"/>
    </source>
</evidence>
<evidence type="ECO:0000256" key="7">
    <source>
        <dbReference type="PIRSR" id="PIRSR037217-2"/>
    </source>
</evidence>
<evidence type="ECO:0000256" key="5">
    <source>
        <dbReference type="ARBA" id="ARBA00022833"/>
    </source>
</evidence>
<dbReference type="Pfam" id="PF01546">
    <property type="entry name" value="Peptidase_M20"/>
    <property type="match status" value="1"/>
</dbReference>
<feature type="binding site" evidence="7">
    <location>
        <position position="284"/>
    </location>
    <ligand>
        <name>Zn(2+)</name>
        <dbReference type="ChEBI" id="CHEBI:29105"/>
        <label>2</label>
    </ligand>
</feature>
<protein>
    <recommendedName>
        <fullName evidence="9">Peptidase M20 dimerisation domain-containing protein</fullName>
    </recommendedName>
</protein>
<evidence type="ECO:0000313" key="11">
    <source>
        <dbReference type="Proteomes" id="UP000193218"/>
    </source>
</evidence>
<reference evidence="10 11" key="1">
    <citation type="submission" date="2017-03" db="EMBL/GenBank/DDBJ databases">
        <title>Widespread Adenine N6-methylation of Active Genes in Fungi.</title>
        <authorList>
            <consortium name="DOE Joint Genome Institute"/>
            <person name="Mondo S.J."/>
            <person name="Dannebaum R.O."/>
            <person name="Kuo R.C."/>
            <person name="Louie K.B."/>
            <person name="Bewick A.J."/>
            <person name="Labutti K."/>
            <person name="Haridas S."/>
            <person name="Kuo A."/>
            <person name="Salamov A."/>
            <person name="Ahrendt S.R."/>
            <person name="Lau R."/>
            <person name="Bowen B.P."/>
            <person name="Lipzen A."/>
            <person name="Sullivan W."/>
            <person name="Andreopoulos W.B."/>
            <person name="Clum A."/>
            <person name="Lindquist E."/>
            <person name="Daum C."/>
            <person name="Northen T.R."/>
            <person name="Ramamoorthy G."/>
            <person name="Schmitz R.J."/>
            <person name="Gryganskyi A."/>
            <person name="Culley D."/>
            <person name="Magnuson J."/>
            <person name="James T.Y."/>
            <person name="O'Malley M.A."/>
            <person name="Stajich J.E."/>
            <person name="Spatafora J.W."/>
            <person name="Visel A."/>
            <person name="Grigoriev I.V."/>
        </authorList>
    </citation>
    <scope>NUCLEOTIDE SEQUENCE [LARGE SCALE GENOMIC DNA]</scope>
    <source>
        <strain evidence="10 11">NRRL Y-17943</strain>
    </source>
</reference>
<feature type="transmembrane region" description="Helical" evidence="8">
    <location>
        <begin position="21"/>
        <end position="39"/>
    </location>
</feature>
<dbReference type="InterPro" id="IPR017141">
    <property type="entry name" value="Pept_M20_carboxypep"/>
</dbReference>
<gene>
    <name evidence="10" type="ORF">BD324DRAFT_681411</name>
</gene>
<dbReference type="STRING" id="4999.A0A1Y1UGI1"/>
<dbReference type="InterPro" id="IPR001261">
    <property type="entry name" value="ArgE/DapE_CS"/>
</dbReference>
<keyword evidence="3 7" id="KW-0479">Metal-binding</keyword>
<evidence type="ECO:0000256" key="2">
    <source>
        <dbReference type="ARBA" id="ARBA00022670"/>
    </source>
</evidence>
<dbReference type="CDD" id="cd05674">
    <property type="entry name" value="M20_yscS"/>
    <property type="match status" value="1"/>
</dbReference>
<feature type="binding site" evidence="7">
    <location>
        <position position="256"/>
    </location>
    <ligand>
        <name>Zn(2+)</name>
        <dbReference type="ChEBI" id="CHEBI:29105"/>
        <label>1</label>
    </ligand>
</feature>
<keyword evidence="5 7" id="KW-0862">Zinc</keyword>
<evidence type="ECO:0000256" key="8">
    <source>
        <dbReference type="SAM" id="Phobius"/>
    </source>
</evidence>
<dbReference type="Gene3D" id="3.30.70.360">
    <property type="match status" value="1"/>
</dbReference>
<keyword evidence="2" id="KW-0645">Protease</keyword>
<dbReference type="InterPro" id="IPR036264">
    <property type="entry name" value="Bact_exopeptidase_dim_dom"/>
</dbReference>
<dbReference type="SUPFAM" id="SSF55031">
    <property type="entry name" value="Bacterial exopeptidase dimerisation domain"/>
    <property type="match status" value="1"/>
</dbReference>
<dbReference type="GO" id="GO:0000328">
    <property type="term" value="C:fungal-type vacuole lumen"/>
    <property type="evidence" value="ECO:0007669"/>
    <property type="project" value="TreeGrafter"/>
</dbReference>
<feature type="active site" description="Proton acceptor" evidence="6">
    <location>
        <position position="255"/>
    </location>
</feature>
<dbReference type="GeneID" id="33560928"/>
<dbReference type="GO" id="GO:0046872">
    <property type="term" value="F:metal ion binding"/>
    <property type="evidence" value="ECO:0007669"/>
    <property type="project" value="UniProtKB-KW"/>
</dbReference>
<comment type="similarity">
    <text evidence="1">Belongs to the peptidase M20A family.</text>
</comment>
<dbReference type="InParanoid" id="A0A1Y1UGI1"/>
<dbReference type="OrthoDB" id="3064516at2759"/>
<keyword evidence="8" id="KW-0812">Transmembrane</keyword>
<evidence type="ECO:0000256" key="1">
    <source>
        <dbReference type="ARBA" id="ARBA00006247"/>
    </source>
</evidence>
<feature type="domain" description="Peptidase M20 dimerisation" evidence="9">
    <location>
        <begin position="304"/>
        <end position="451"/>
    </location>
</feature>
<dbReference type="Pfam" id="PF07687">
    <property type="entry name" value="M20_dimer"/>
    <property type="match status" value="1"/>
</dbReference>
<dbReference type="SUPFAM" id="SSF53187">
    <property type="entry name" value="Zn-dependent exopeptidases"/>
    <property type="match status" value="1"/>
</dbReference>
<dbReference type="InterPro" id="IPR002933">
    <property type="entry name" value="Peptidase_M20"/>
</dbReference>
<feature type="binding site" evidence="7">
    <location>
        <position position="221"/>
    </location>
    <ligand>
        <name>Zn(2+)</name>
        <dbReference type="ChEBI" id="CHEBI:29105"/>
        <label>1</label>
    </ligand>
</feature>
<sequence length="579" mass="63952">MAEKHPSYHNLPDRTPIRQRGGLGLSSTVLLAAVVFLLGNSLPKISWISIPGVSEALNKEPSTKYSVSDLTAAKCPPQPPLLDKGSDWNPMTDDAFIELASKRLSKAVQIDTVSFDNMPMDASDSAFDKHYKLSEWLESEYPNLFKAPLKHEYVNTHGHLFTWEGTDSKLKPILLMAHTDTVPVLPATLDQWTFEPWSGRIESDVLPDTPGKWIWGRGSSDCKNQLLGTFNAVERLVQEGYKPERTILIANGFDEEVGGFRGAQSISKVMQDRYGPNSIAFALDEGFSGISTEYGASVASFGMAEKGAINVVIRVENPGGHSSVPPEHTGIGVMSLILTALEAHPFRPELNPMGPFIKHLSCLADLAPDAPSKLKKDLKNPKKWDKMARDLAGGDRIMNSYLATTQAIDIIGGGVKINALPEYVEAQVNSRISFTSSVDETLEHLVEIIKPVVDSLNYTFSPFDNSRKSSIRHVSLELDGRGRLEPAPITSAEDPSFELMGGTTKAVFGKDTLITPTGMYANTDTRMMWNLTTNLYRFTPSVMSDFHVHTVDERMPLDGHLNTTRFIYKLIKNSEGWRD</sequence>
<keyword evidence="4" id="KW-0378">Hydrolase</keyword>
<name>A0A1Y1UGI1_9TREE</name>
<dbReference type="GO" id="GO:0051603">
    <property type="term" value="P:proteolysis involved in protein catabolic process"/>
    <property type="evidence" value="ECO:0007669"/>
    <property type="project" value="TreeGrafter"/>
</dbReference>
<feature type="binding site" evidence="7">
    <location>
        <position position="178"/>
    </location>
    <ligand>
        <name>Zn(2+)</name>
        <dbReference type="ChEBI" id="CHEBI:29105"/>
        <label>2</label>
    </ligand>
</feature>
<feature type="binding site" evidence="7">
    <location>
        <position position="221"/>
    </location>
    <ligand>
        <name>Zn(2+)</name>
        <dbReference type="ChEBI" id="CHEBI:29105"/>
        <label>2</label>
    </ligand>
</feature>
<feature type="active site" evidence="6">
    <location>
        <position position="180"/>
    </location>
</feature>
<dbReference type="GO" id="GO:0004181">
    <property type="term" value="F:metallocarboxypeptidase activity"/>
    <property type="evidence" value="ECO:0007669"/>
    <property type="project" value="InterPro"/>
</dbReference>
<evidence type="ECO:0000313" key="10">
    <source>
        <dbReference type="EMBL" id="ORX36637.1"/>
    </source>
</evidence>
<dbReference type="RefSeq" id="XP_021870706.1">
    <property type="nucleotide sequence ID" value="XM_022019119.1"/>
</dbReference>
<dbReference type="Gene3D" id="1.10.150.900">
    <property type="match status" value="1"/>
</dbReference>
<accession>A0A1Y1UGI1</accession>
<evidence type="ECO:0000256" key="6">
    <source>
        <dbReference type="PIRSR" id="PIRSR037217-1"/>
    </source>
</evidence>
<feature type="binding site" evidence="7">
    <location>
        <position position="549"/>
    </location>
    <ligand>
        <name>Zn(2+)</name>
        <dbReference type="ChEBI" id="CHEBI:29105"/>
        <label>1</label>
    </ligand>
</feature>
<comment type="caution">
    <text evidence="10">The sequence shown here is derived from an EMBL/GenBank/DDBJ whole genome shotgun (WGS) entry which is preliminary data.</text>
</comment>
<keyword evidence="8" id="KW-0472">Membrane</keyword>
<organism evidence="10 11">
    <name type="scientific">Kockovaella imperatae</name>
    <dbReference type="NCBI Taxonomy" id="4999"/>
    <lineage>
        <taxon>Eukaryota</taxon>
        <taxon>Fungi</taxon>
        <taxon>Dikarya</taxon>
        <taxon>Basidiomycota</taxon>
        <taxon>Agaricomycotina</taxon>
        <taxon>Tremellomycetes</taxon>
        <taxon>Tremellales</taxon>
        <taxon>Cuniculitremaceae</taxon>
        <taxon>Kockovaella</taxon>
    </lineage>
</organism>
<dbReference type="FunCoup" id="A0A1Y1UGI1">
    <property type="interactions" value="7"/>
</dbReference>
<evidence type="ECO:0000256" key="4">
    <source>
        <dbReference type="ARBA" id="ARBA00022801"/>
    </source>
</evidence>
<keyword evidence="8" id="KW-1133">Transmembrane helix</keyword>
<evidence type="ECO:0000256" key="3">
    <source>
        <dbReference type="ARBA" id="ARBA00022723"/>
    </source>
</evidence>
<dbReference type="InterPro" id="IPR011650">
    <property type="entry name" value="Peptidase_M20_dimer"/>
</dbReference>
<dbReference type="PROSITE" id="PS00758">
    <property type="entry name" value="ARGE_DAPE_CPG2_1"/>
    <property type="match status" value="1"/>
</dbReference>
<proteinExistence type="inferred from homology"/>
<dbReference type="InterPro" id="IPR047177">
    <property type="entry name" value="Pept_M20A"/>
</dbReference>
<dbReference type="PANTHER" id="PTHR45962">
    <property type="entry name" value="N-FATTY-ACYL-AMINO ACID SYNTHASE/HYDROLASE PM20D1"/>
    <property type="match status" value="1"/>
</dbReference>
<dbReference type="Proteomes" id="UP000193218">
    <property type="component" value="Unassembled WGS sequence"/>
</dbReference>
<keyword evidence="11" id="KW-1185">Reference proteome</keyword>
<dbReference type="FunFam" id="3.40.630.10:FF:000027">
    <property type="entry name" value="N-fatty-acyl-amino acid synthase/hydrolase PM20D1"/>
    <property type="match status" value="1"/>
</dbReference>
<dbReference type="Gene3D" id="3.40.630.10">
    <property type="entry name" value="Zn peptidases"/>
    <property type="match status" value="1"/>
</dbReference>
<dbReference type="AlphaFoldDB" id="A0A1Y1UGI1"/>
<dbReference type="PIRSF" id="PIRSF037217">
    <property type="entry name" value="Carboxypeptidase_S"/>
    <property type="match status" value="1"/>
</dbReference>